<feature type="chain" id="PRO_5021836118" description="DUF2927 domain-containing protein" evidence="1">
    <location>
        <begin position="29"/>
        <end position="250"/>
    </location>
</feature>
<dbReference type="InterPro" id="IPR021323">
    <property type="entry name" value="DUF2927"/>
</dbReference>
<keyword evidence="1" id="KW-0732">Signal</keyword>
<evidence type="ECO:0000256" key="1">
    <source>
        <dbReference type="SAM" id="SignalP"/>
    </source>
</evidence>
<dbReference type="Pfam" id="PF11150">
    <property type="entry name" value="DUF2927"/>
    <property type="match status" value="1"/>
</dbReference>
<dbReference type="OrthoDB" id="1160215at2"/>
<feature type="signal peptide" evidence="1">
    <location>
        <begin position="1"/>
        <end position="28"/>
    </location>
</feature>
<dbReference type="EMBL" id="FXTP01000006">
    <property type="protein sequence ID" value="SMO61612.1"/>
    <property type="molecule type" value="Genomic_DNA"/>
</dbReference>
<dbReference type="RefSeq" id="WP_142454088.1">
    <property type="nucleotide sequence ID" value="NZ_FXTP01000006.1"/>
</dbReference>
<organism evidence="2 3">
    <name type="scientific">Gracilimonas mengyeensis</name>
    <dbReference type="NCBI Taxonomy" id="1302730"/>
    <lineage>
        <taxon>Bacteria</taxon>
        <taxon>Pseudomonadati</taxon>
        <taxon>Balneolota</taxon>
        <taxon>Balneolia</taxon>
        <taxon>Balneolales</taxon>
        <taxon>Balneolaceae</taxon>
        <taxon>Gracilimonas</taxon>
    </lineage>
</organism>
<evidence type="ECO:0000313" key="3">
    <source>
        <dbReference type="Proteomes" id="UP000317557"/>
    </source>
</evidence>
<accession>A0A521CQ80</accession>
<sequence length="250" mass="28566">MLIKRYKKHPHFIFFLSAILLFTGIAGCSGNDNDDNDNQELSATQREAIDYFKEIALGFELGSASEITRKWDEDMVIYVGGEKKDYLMTELEDVILELNEMLAADGVEIRTTADSSRSNFYLFLGSGQEFEDRFEPARGQTANNYGLFWVYWNSRNELNRGAMYVDLYRPEQVNQLHLLREELTQSLGLAKDSPKYQNSIFQSSYSGSVTEYSDLDKALISLLYHPEMDTGLNASEVEPVLERIVTEVVD</sequence>
<evidence type="ECO:0008006" key="4">
    <source>
        <dbReference type="Google" id="ProtNLM"/>
    </source>
</evidence>
<evidence type="ECO:0000313" key="2">
    <source>
        <dbReference type="EMBL" id="SMO61612.1"/>
    </source>
</evidence>
<proteinExistence type="predicted"/>
<name>A0A521CQ80_9BACT</name>
<gene>
    <name evidence="2" type="ORF">SAMN06265219_10657</name>
</gene>
<protein>
    <recommendedName>
        <fullName evidence="4">DUF2927 domain-containing protein</fullName>
    </recommendedName>
</protein>
<dbReference type="Proteomes" id="UP000317557">
    <property type="component" value="Unassembled WGS sequence"/>
</dbReference>
<dbReference type="PROSITE" id="PS51257">
    <property type="entry name" value="PROKAR_LIPOPROTEIN"/>
    <property type="match status" value="1"/>
</dbReference>
<dbReference type="AlphaFoldDB" id="A0A521CQ80"/>
<reference evidence="2 3" key="1">
    <citation type="submission" date="2017-05" db="EMBL/GenBank/DDBJ databases">
        <authorList>
            <person name="Varghese N."/>
            <person name="Submissions S."/>
        </authorList>
    </citation>
    <scope>NUCLEOTIDE SEQUENCE [LARGE SCALE GENOMIC DNA]</scope>
    <source>
        <strain evidence="2 3">DSM 21985</strain>
    </source>
</reference>
<keyword evidence="3" id="KW-1185">Reference proteome</keyword>